<feature type="transmembrane region" description="Helical" evidence="7">
    <location>
        <begin position="242"/>
        <end position="260"/>
    </location>
</feature>
<dbReference type="RefSeq" id="WP_307355763.1">
    <property type="nucleotide sequence ID" value="NZ_BAAACJ010000037.1"/>
</dbReference>
<keyword evidence="11" id="KW-1185">Reference proteome</keyword>
<feature type="transmembrane region" description="Helical" evidence="7">
    <location>
        <begin position="528"/>
        <end position="545"/>
    </location>
</feature>
<feature type="domain" description="Na+/H+ antiporter NhaC-like C-terminal" evidence="9">
    <location>
        <begin position="18"/>
        <end position="204"/>
    </location>
</feature>
<evidence type="ECO:0000259" key="9">
    <source>
        <dbReference type="Pfam" id="PF03553"/>
    </source>
</evidence>
<evidence type="ECO:0000256" key="3">
    <source>
        <dbReference type="ARBA" id="ARBA00022692"/>
    </source>
</evidence>
<evidence type="ECO:0000313" key="10">
    <source>
        <dbReference type="EMBL" id="MDQ0479829.1"/>
    </source>
</evidence>
<dbReference type="EMBL" id="JAUSWN010000012">
    <property type="protein sequence ID" value="MDQ0479829.1"/>
    <property type="molecule type" value="Genomic_DNA"/>
</dbReference>
<evidence type="ECO:0000256" key="2">
    <source>
        <dbReference type="ARBA" id="ARBA00022475"/>
    </source>
</evidence>
<feature type="chain" id="PRO_5045724037" evidence="8">
    <location>
        <begin position="32"/>
        <end position="593"/>
    </location>
</feature>
<feature type="transmembrane region" description="Helical" evidence="7">
    <location>
        <begin position="193"/>
        <end position="214"/>
    </location>
</feature>
<evidence type="ECO:0000313" key="11">
    <source>
        <dbReference type="Proteomes" id="UP001224418"/>
    </source>
</evidence>
<feature type="transmembrane region" description="Helical" evidence="7">
    <location>
        <begin position="436"/>
        <end position="458"/>
    </location>
</feature>
<organism evidence="10 11">
    <name type="scientific">Hathewaya limosa</name>
    <name type="common">Clostridium limosum</name>
    <dbReference type="NCBI Taxonomy" id="1536"/>
    <lineage>
        <taxon>Bacteria</taxon>
        <taxon>Bacillati</taxon>
        <taxon>Bacillota</taxon>
        <taxon>Clostridia</taxon>
        <taxon>Eubacteriales</taxon>
        <taxon>Clostridiaceae</taxon>
        <taxon>Hathewaya</taxon>
    </lineage>
</organism>
<feature type="transmembrane region" description="Helical" evidence="7">
    <location>
        <begin position="394"/>
        <end position="416"/>
    </location>
</feature>
<dbReference type="PANTHER" id="PTHR43478:SF1">
    <property type="entry name" value="NA+_H+ ANTIPORTER NHAC-LIKE C-TERMINAL DOMAIN-CONTAINING PROTEIN"/>
    <property type="match status" value="1"/>
</dbReference>
<reference evidence="10 11" key="1">
    <citation type="submission" date="2023-07" db="EMBL/GenBank/DDBJ databases">
        <title>Genomic Encyclopedia of Type Strains, Phase IV (KMG-IV): sequencing the most valuable type-strain genomes for metagenomic binning, comparative biology and taxonomic classification.</title>
        <authorList>
            <person name="Goeker M."/>
        </authorList>
    </citation>
    <scope>NUCLEOTIDE SEQUENCE [LARGE SCALE GENOMIC DNA]</scope>
    <source>
        <strain evidence="10 11">DSM 1400</strain>
    </source>
</reference>
<dbReference type="PANTHER" id="PTHR43478">
    <property type="entry name" value="NA+/H+ ANTIPORTER-RELATED"/>
    <property type="match status" value="1"/>
</dbReference>
<feature type="transmembrane region" description="Helical" evidence="7">
    <location>
        <begin position="363"/>
        <end position="382"/>
    </location>
</feature>
<evidence type="ECO:0000256" key="7">
    <source>
        <dbReference type="SAM" id="Phobius"/>
    </source>
</evidence>
<evidence type="ECO:0000256" key="4">
    <source>
        <dbReference type="ARBA" id="ARBA00022989"/>
    </source>
</evidence>
<feature type="domain" description="Na+/H+ antiporter NhaC-like C-terminal" evidence="9">
    <location>
        <begin position="207"/>
        <end position="540"/>
    </location>
</feature>
<evidence type="ECO:0000256" key="1">
    <source>
        <dbReference type="ARBA" id="ARBA00004651"/>
    </source>
</evidence>
<feature type="transmembrane region" description="Helical" evidence="7">
    <location>
        <begin position="304"/>
        <end position="324"/>
    </location>
</feature>
<feature type="signal peptide" evidence="8">
    <location>
        <begin position="1"/>
        <end position="31"/>
    </location>
</feature>
<feature type="transmembrane region" description="Helical" evidence="7">
    <location>
        <begin position="110"/>
        <end position="128"/>
    </location>
</feature>
<dbReference type="Proteomes" id="UP001224418">
    <property type="component" value="Unassembled WGS sequence"/>
</dbReference>
<feature type="region of interest" description="Disordered" evidence="6">
    <location>
        <begin position="274"/>
        <end position="294"/>
    </location>
</feature>
<dbReference type="Pfam" id="PF03553">
    <property type="entry name" value="Na_H_antiporter"/>
    <property type="match status" value="2"/>
</dbReference>
<comment type="caution">
    <text evidence="10">The sequence shown here is derived from an EMBL/GenBank/DDBJ whole genome shotgun (WGS) entry which is preliminary data.</text>
</comment>
<comment type="subcellular location">
    <subcellularLocation>
        <location evidence="1">Cell membrane</location>
        <topology evidence="1">Multi-pass membrane protein</topology>
    </subcellularLocation>
</comment>
<keyword evidence="5 7" id="KW-0472">Membrane</keyword>
<keyword evidence="4 7" id="KW-1133">Transmembrane helix</keyword>
<dbReference type="InterPro" id="IPR018461">
    <property type="entry name" value="Na/H_Antiport_NhaC-like_C"/>
</dbReference>
<feature type="transmembrane region" description="Helical" evidence="7">
    <location>
        <begin position="551"/>
        <end position="571"/>
    </location>
</feature>
<sequence length="593" mass="64119">MRKTKYSLRNSFVLLSSILFFNFLLLQPVFAAEANSAQTNAHRFGFLTLLPPIIAIVLAFLFKNVIISLFAGILVGGFLLNLSGFNVFSALLNSFSLAIHEILNSLANPWNAGIILQCLTIGGLIALISRMGGTKAVAEALAKRAKTAKSAQLITWLLGIFVFFDDYANSLIVGPIMKPVCDKMNVSREKLSFIVDATAAPISGIALISTWIGYELSLIKSGFADIGVQANSYNVFMSTIPYRFYNILILVFIVLTAVLLREFGPMHKAELRARTTGETLRKGSNPLSSQENDMEPKEGVKLNIWNAIIPILILIVGGFIGFYINGYGAIMSGNNTEAINLLKTSPFSFTAIQTAFGQSDASIVLFTSALVASIVAMIMARVQNIFKISESIEIWIDGMKSLVITGVILLLAWSLSSVIKQLGTAPYLVSILSNSILPPFLLPTIVFILSSIISFATGTSYGTMGILMPLTIPLAFALSGDQSYVILNISAILTGSIFGDHCSPISDTTILSSMGCGCDHLDHVKTQFLYSLVVAGVTILCGYIPCGLGMPVYFALPLSILAIYLIIRFIGKPIPAHNENISENEKESMQVAE</sequence>
<feature type="transmembrane region" description="Helical" evidence="7">
    <location>
        <begin position="69"/>
        <end position="90"/>
    </location>
</feature>
<feature type="transmembrane region" description="Helical" evidence="7">
    <location>
        <begin position="41"/>
        <end position="62"/>
    </location>
</feature>
<keyword evidence="8" id="KW-0732">Signal</keyword>
<evidence type="ECO:0000256" key="6">
    <source>
        <dbReference type="SAM" id="MobiDB-lite"/>
    </source>
</evidence>
<evidence type="ECO:0000256" key="5">
    <source>
        <dbReference type="ARBA" id="ARBA00023136"/>
    </source>
</evidence>
<evidence type="ECO:0000256" key="8">
    <source>
        <dbReference type="SAM" id="SignalP"/>
    </source>
</evidence>
<proteinExistence type="predicted"/>
<keyword evidence="3 7" id="KW-0812">Transmembrane</keyword>
<gene>
    <name evidence="10" type="ORF">QOZ93_001571</name>
</gene>
<keyword evidence="2" id="KW-1003">Cell membrane</keyword>
<protein>
    <submittedName>
        <fullName evidence="10">Na+/H+ antiporter NhaC</fullName>
    </submittedName>
</protein>
<name>A0ABU0JUW9_HATLI</name>
<accession>A0ABU0JUW9</accession>